<keyword evidence="2" id="KW-1185">Reference proteome</keyword>
<name>A0ABY4EZ68_9BACI</name>
<reference evidence="1 2" key="1">
    <citation type="submission" date="2022-04" db="EMBL/GenBank/DDBJ databases">
        <title>Gracilibacillus sp. isolated from saltern.</title>
        <authorList>
            <person name="Won M."/>
            <person name="Lee C.-M."/>
            <person name="Woen H.-Y."/>
            <person name="Kwon S.-W."/>
        </authorList>
    </citation>
    <scope>NUCLEOTIDE SEQUENCE [LARGE SCALE GENOMIC DNA]</scope>
    <source>
        <strain evidence="1 2">SSWR10-1</strain>
    </source>
</reference>
<proteinExistence type="predicted"/>
<dbReference type="Proteomes" id="UP000831782">
    <property type="component" value="Chromosome"/>
</dbReference>
<gene>
    <name evidence="1" type="ORF">MUN88_06385</name>
</gene>
<organism evidence="1 2">
    <name type="scientific">Gracilibacillus caseinilyticus</name>
    <dbReference type="NCBI Taxonomy" id="2932256"/>
    <lineage>
        <taxon>Bacteria</taxon>
        <taxon>Bacillati</taxon>
        <taxon>Bacillota</taxon>
        <taxon>Bacilli</taxon>
        <taxon>Bacillales</taxon>
        <taxon>Bacillaceae</taxon>
        <taxon>Gracilibacillus</taxon>
    </lineage>
</organism>
<sequence>MIDSPFDQEARQLLQALLLDLLLVTDGRTTDLLEVLLNEKVVVEVIRQEKVERTYYIRESVLMGEKSGFIVSHNIALVHAEHVPADLFESMANRQEGIGKAMNSLGLRSFRKVEDGGFLNKADARDVFQKPVSLRFKDTEDKVPYKRYNMYFGSEPGIEMIEYYHPNLIEHRLEQEINKEKLND</sequence>
<dbReference type="RefSeq" id="WP_244722329.1">
    <property type="nucleotide sequence ID" value="NZ_CP095072.1"/>
</dbReference>
<dbReference type="InterPro" id="IPR028978">
    <property type="entry name" value="Chorismate_lyase_/UTRA_dom_sf"/>
</dbReference>
<accession>A0ABY4EZ68</accession>
<dbReference type="EMBL" id="CP095072">
    <property type="protein sequence ID" value="UOQ49702.1"/>
    <property type="molecule type" value="Genomic_DNA"/>
</dbReference>
<dbReference type="SUPFAM" id="SSF64288">
    <property type="entry name" value="Chorismate lyase-like"/>
    <property type="match status" value="1"/>
</dbReference>
<evidence type="ECO:0000313" key="2">
    <source>
        <dbReference type="Proteomes" id="UP000831782"/>
    </source>
</evidence>
<evidence type="ECO:0000313" key="1">
    <source>
        <dbReference type="EMBL" id="UOQ49702.1"/>
    </source>
</evidence>
<dbReference type="Gene3D" id="3.40.1410.10">
    <property type="entry name" value="Chorismate lyase-like"/>
    <property type="match status" value="1"/>
</dbReference>
<protein>
    <submittedName>
        <fullName evidence="1">4-hydroxybenzoate synthetase</fullName>
    </submittedName>
</protein>